<evidence type="ECO:0000313" key="1">
    <source>
        <dbReference type="EMBL" id="GFQ68290.1"/>
    </source>
</evidence>
<keyword evidence="2" id="KW-1185">Reference proteome</keyword>
<reference evidence="1" key="1">
    <citation type="submission" date="2020-07" db="EMBL/GenBank/DDBJ databases">
        <title>Multicomponent nature underlies the extraordinary mechanical properties of spider dragline silk.</title>
        <authorList>
            <person name="Kono N."/>
            <person name="Nakamura H."/>
            <person name="Mori M."/>
            <person name="Yoshida Y."/>
            <person name="Ohtoshi R."/>
            <person name="Malay A.D."/>
            <person name="Moran D.A.P."/>
            <person name="Tomita M."/>
            <person name="Numata K."/>
            <person name="Arakawa K."/>
        </authorList>
    </citation>
    <scope>NUCLEOTIDE SEQUENCE</scope>
</reference>
<dbReference type="Proteomes" id="UP000887116">
    <property type="component" value="Unassembled WGS sequence"/>
</dbReference>
<gene>
    <name evidence="1" type="ORF">TNCT_456891</name>
</gene>
<name>A0A8X6F195_TRICU</name>
<proteinExistence type="predicted"/>
<dbReference type="EMBL" id="BMAO01010604">
    <property type="protein sequence ID" value="GFQ68290.1"/>
    <property type="molecule type" value="Genomic_DNA"/>
</dbReference>
<protein>
    <submittedName>
        <fullName evidence="1">Uncharacterized protein</fullName>
    </submittedName>
</protein>
<evidence type="ECO:0000313" key="2">
    <source>
        <dbReference type="Proteomes" id="UP000887116"/>
    </source>
</evidence>
<comment type="caution">
    <text evidence="1">The sequence shown here is derived from an EMBL/GenBank/DDBJ whole genome shotgun (WGS) entry which is preliminary data.</text>
</comment>
<sequence>MIDFNFCSKNLFRFINLDGDWSVGQSPNGSRLVSVMLMVKFKSTPYTRTIESSKKNSGNNCEVMWKAIRVDVAQIRTMSIILRGICLNETLVQ</sequence>
<dbReference type="AlphaFoldDB" id="A0A8X6F195"/>
<organism evidence="1 2">
    <name type="scientific">Trichonephila clavata</name>
    <name type="common">Joro spider</name>
    <name type="synonym">Nephila clavata</name>
    <dbReference type="NCBI Taxonomy" id="2740835"/>
    <lineage>
        <taxon>Eukaryota</taxon>
        <taxon>Metazoa</taxon>
        <taxon>Ecdysozoa</taxon>
        <taxon>Arthropoda</taxon>
        <taxon>Chelicerata</taxon>
        <taxon>Arachnida</taxon>
        <taxon>Araneae</taxon>
        <taxon>Araneomorphae</taxon>
        <taxon>Entelegynae</taxon>
        <taxon>Araneoidea</taxon>
        <taxon>Nephilidae</taxon>
        <taxon>Trichonephila</taxon>
    </lineage>
</organism>
<accession>A0A8X6F195</accession>